<sequence>DQDFLWEENSNQVTFSYYDMHFIAKAGGQVPKFQFMTDAGFEYNVMFHSLTEYLDYNEDGVFQFNETGLWKEDAPPGPVFSNTLPLSSVRFTFNGFEVDYEIGTEELTAVHFNYTSETINAPNYGDFEITIVVHLYLNDQDIDGYELIGGQEMKFDVIMNNWPWQREDSNLAMRFDIIPMNVAYNYRLNDTNGNLVNMDENTTGSEYKVLNHGEGVKEQFSIGDEQYEGFFAYANQAKYLINNSYEYKQVNCSVSSQGDGTVQT</sequence>
<feature type="non-terminal residue" evidence="1">
    <location>
        <position position="264"/>
    </location>
</feature>
<evidence type="ECO:0000313" key="1">
    <source>
        <dbReference type="EMBL" id="GAH13807.1"/>
    </source>
</evidence>
<accession>X1D0X6</accession>
<dbReference type="EMBL" id="BART01030068">
    <property type="protein sequence ID" value="GAH13807.1"/>
    <property type="molecule type" value="Genomic_DNA"/>
</dbReference>
<reference evidence="1" key="1">
    <citation type="journal article" date="2014" name="Front. Microbiol.">
        <title>High frequency of phylogenetically diverse reductive dehalogenase-homologous genes in deep subseafloor sedimentary metagenomes.</title>
        <authorList>
            <person name="Kawai M."/>
            <person name="Futagami T."/>
            <person name="Toyoda A."/>
            <person name="Takaki Y."/>
            <person name="Nishi S."/>
            <person name="Hori S."/>
            <person name="Arai W."/>
            <person name="Tsubouchi T."/>
            <person name="Morono Y."/>
            <person name="Uchiyama I."/>
            <person name="Ito T."/>
            <person name="Fujiyama A."/>
            <person name="Inagaki F."/>
            <person name="Takami H."/>
        </authorList>
    </citation>
    <scope>NUCLEOTIDE SEQUENCE</scope>
    <source>
        <strain evidence="1">Expedition CK06-06</strain>
    </source>
</reference>
<dbReference type="AlphaFoldDB" id="X1D0X6"/>
<gene>
    <name evidence="1" type="ORF">S01H4_52590</name>
</gene>
<feature type="non-terminal residue" evidence="1">
    <location>
        <position position="1"/>
    </location>
</feature>
<proteinExistence type="predicted"/>
<organism evidence="1">
    <name type="scientific">marine sediment metagenome</name>
    <dbReference type="NCBI Taxonomy" id="412755"/>
    <lineage>
        <taxon>unclassified sequences</taxon>
        <taxon>metagenomes</taxon>
        <taxon>ecological metagenomes</taxon>
    </lineage>
</organism>
<comment type="caution">
    <text evidence="1">The sequence shown here is derived from an EMBL/GenBank/DDBJ whole genome shotgun (WGS) entry which is preliminary data.</text>
</comment>
<protein>
    <submittedName>
        <fullName evidence="1">Uncharacterized protein</fullName>
    </submittedName>
</protein>
<name>X1D0X6_9ZZZZ</name>